<evidence type="ECO:0000313" key="2">
    <source>
        <dbReference type="Proteomes" id="UP001285636"/>
    </source>
</evidence>
<comment type="caution">
    <text evidence="1">The sequence shown here is derived from an EMBL/GenBank/DDBJ whole genome shotgun (WGS) entry which is preliminary data.</text>
</comment>
<sequence>MKKFTSRKFWMAVVSAAVILGNEGLGLELPIESIMTVAAVAISYILGESYVDSQKSDNKN</sequence>
<dbReference type="EMBL" id="JAWJAY010000001">
    <property type="protein sequence ID" value="MDV2883847.1"/>
    <property type="molecule type" value="Genomic_DNA"/>
</dbReference>
<name>A0AAJ2KSR3_ALKPS</name>
<gene>
    <name evidence="1" type="ORF">RYX45_01545</name>
</gene>
<dbReference type="RefSeq" id="WP_323465690.1">
    <property type="nucleotide sequence ID" value="NZ_CP144224.1"/>
</dbReference>
<accession>A0AAJ2KSR3</accession>
<reference evidence="1" key="1">
    <citation type="submission" date="2023-10" db="EMBL/GenBank/DDBJ databases">
        <title>Screening of Alkalihalophilus pseudofirmusBZ-TG-HK211 and Its Alleviation of Salt Stress on Rapeseed Growth.</title>
        <authorList>
            <person name="Zhao B."/>
            <person name="Guo T."/>
        </authorList>
    </citation>
    <scope>NUCLEOTIDE SEQUENCE</scope>
    <source>
        <strain evidence="1">BZ-TG-HK211</strain>
    </source>
</reference>
<dbReference type="Proteomes" id="UP001285636">
    <property type="component" value="Unassembled WGS sequence"/>
</dbReference>
<evidence type="ECO:0008006" key="3">
    <source>
        <dbReference type="Google" id="ProtNLM"/>
    </source>
</evidence>
<organism evidence="1 2">
    <name type="scientific">Alkalihalophilus pseudofirmus</name>
    <name type="common">Bacillus pseudofirmus</name>
    <dbReference type="NCBI Taxonomy" id="79885"/>
    <lineage>
        <taxon>Bacteria</taxon>
        <taxon>Bacillati</taxon>
        <taxon>Bacillota</taxon>
        <taxon>Bacilli</taxon>
        <taxon>Bacillales</taxon>
        <taxon>Bacillaceae</taxon>
        <taxon>Alkalihalophilus</taxon>
    </lineage>
</organism>
<dbReference type="AlphaFoldDB" id="A0AAJ2KSR3"/>
<proteinExistence type="predicted"/>
<protein>
    <recommendedName>
        <fullName evidence="3">Holin</fullName>
    </recommendedName>
</protein>
<evidence type="ECO:0000313" key="1">
    <source>
        <dbReference type="EMBL" id="MDV2883847.1"/>
    </source>
</evidence>